<proteinExistence type="predicted"/>
<feature type="non-terminal residue" evidence="2">
    <location>
        <position position="1"/>
    </location>
</feature>
<gene>
    <name evidence="2" type="ORF">S01H1_22164</name>
</gene>
<reference evidence="2" key="1">
    <citation type="journal article" date="2014" name="Front. Microbiol.">
        <title>High frequency of phylogenetically diverse reductive dehalogenase-homologous genes in deep subseafloor sedimentary metagenomes.</title>
        <authorList>
            <person name="Kawai M."/>
            <person name="Futagami T."/>
            <person name="Toyoda A."/>
            <person name="Takaki Y."/>
            <person name="Nishi S."/>
            <person name="Hori S."/>
            <person name="Arai W."/>
            <person name="Tsubouchi T."/>
            <person name="Morono Y."/>
            <person name="Uchiyama I."/>
            <person name="Ito T."/>
            <person name="Fujiyama A."/>
            <person name="Inagaki F."/>
            <person name="Takami H."/>
        </authorList>
    </citation>
    <scope>NUCLEOTIDE SEQUENCE</scope>
    <source>
        <strain evidence="2">Expedition CK06-06</strain>
    </source>
</reference>
<feature type="compositionally biased region" description="Polar residues" evidence="1">
    <location>
        <begin position="172"/>
        <end position="190"/>
    </location>
</feature>
<dbReference type="AlphaFoldDB" id="X0U082"/>
<accession>X0U082</accession>
<feature type="non-terminal residue" evidence="2">
    <location>
        <position position="217"/>
    </location>
</feature>
<sequence>PIDDDQNGDGPSINVRKHLFSEGGIGYMNNDFTVPEGNFVKDIELTDDSDLELTQRSRQIQYDLRLQEMSELALEAERAAEAGKEKFVGNATKFELGLGLDVGGGKNSPVRSPPRGIGRRSWSVWDNFDSSRPDYDAVTPLRGHHRNLNSHDQPLTIRPSTEIKKPKAISHGSRQVSAPSKLQSKNSAKSTIPRILTSATFLSVAPPSEAKEKIPVL</sequence>
<feature type="region of interest" description="Disordered" evidence="1">
    <location>
        <begin position="144"/>
        <end position="190"/>
    </location>
</feature>
<dbReference type="EMBL" id="BARS01012449">
    <property type="protein sequence ID" value="GAF99223.1"/>
    <property type="molecule type" value="Genomic_DNA"/>
</dbReference>
<evidence type="ECO:0000256" key="1">
    <source>
        <dbReference type="SAM" id="MobiDB-lite"/>
    </source>
</evidence>
<organism evidence="2">
    <name type="scientific">marine sediment metagenome</name>
    <dbReference type="NCBI Taxonomy" id="412755"/>
    <lineage>
        <taxon>unclassified sequences</taxon>
        <taxon>metagenomes</taxon>
        <taxon>ecological metagenomes</taxon>
    </lineage>
</organism>
<comment type="caution">
    <text evidence="2">The sequence shown here is derived from an EMBL/GenBank/DDBJ whole genome shotgun (WGS) entry which is preliminary data.</text>
</comment>
<protein>
    <submittedName>
        <fullName evidence="2">Uncharacterized protein</fullName>
    </submittedName>
</protein>
<name>X0U082_9ZZZZ</name>
<evidence type="ECO:0000313" key="2">
    <source>
        <dbReference type="EMBL" id="GAF99223.1"/>
    </source>
</evidence>